<proteinExistence type="predicted"/>
<protein>
    <submittedName>
        <fullName evidence="1">Uncharacterized protein</fullName>
    </submittedName>
</protein>
<organism evidence="1 2">
    <name type="scientific">Terribacillus saccharophilus</name>
    <dbReference type="NCBI Taxonomy" id="361277"/>
    <lineage>
        <taxon>Bacteria</taxon>
        <taxon>Bacillati</taxon>
        <taxon>Bacillota</taxon>
        <taxon>Bacilli</taxon>
        <taxon>Bacillales</taxon>
        <taxon>Bacillaceae</taxon>
        <taxon>Terribacillus</taxon>
    </lineage>
</organism>
<sequence>MKVEYSSDLKKEYEGYMKVKQNIAEMKGEFGAIKGHFNKIRENLDHMDEKLNHIYSLAEKCLEQEMEADKKNKQVS</sequence>
<accession>A0A268H957</accession>
<dbReference type="AlphaFoldDB" id="A0A268H957"/>
<name>A0A268H957_9BACI</name>
<reference evidence="1 2" key="1">
    <citation type="submission" date="2017-07" db="EMBL/GenBank/DDBJ databases">
        <title>Isolation and whole genome analysis of endospore-forming bacteria from heroin.</title>
        <authorList>
            <person name="Kalinowski J."/>
            <person name="Ahrens B."/>
            <person name="Al-Dilaimi A."/>
            <person name="Winkler A."/>
            <person name="Wibberg D."/>
            <person name="Schleenbecker U."/>
            <person name="Ruckert C."/>
            <person name="Wolfel R."/>
            <person name="Grass G."/>
        </authorList>
    </citation>
    <scope>NUCLEOTIDE SEQUENCE [LARGE SCALE GENOMIC DNA]</scope>
    <source>
        <strain evidence="1 2">7509</strain>
    </source>
</reference>
<comment type="caution">
    <text evidence="1">The sequence shown here is derived from an EMBL/GenBank/DDBJ whole genome shotgun (WGS) entry which is preliminary data.</text>
</comment>
<dbReference type="Proteomes" id="UP000216475">
    <property type="component" value="Unassembled WGS sequence"/>
</dbReference>
<evidence type="ECO:0000313" key="1">
    <source>
        <dbReference type="EMBL" id="PAE06398.1"/>
    </source>
</evidence>
<gene>
    <name evidence="1" type="ORF">CHI12_16620</name>
</gene>
<dbReference type="EMBL" id="NPBH01000078">
    <property type="protein sequence ID" value="PAE06398.1"/>
    <property type="molecule type" value="Genomic_DNA"/>
</dbReference>
<evidence type="ECO:0000313" key="2">
    <source>
        <dbReference type="Proteomes" id="UP000216475"/>
    </source>
</evidence>